<dbReference type="EMBL" id="CP113797">
    <property type="protein sequence ID" value="WAL61239.1"/>
    <property type="molecule type" value="Genomic_DNA"/>
</dbReference>
<proteinExistence type="predicted"/>
<keyword evidence="2" id="KW-1185">Reference proteome</keyword>
<gene>
    <name evidence="1" type="ORF">OXH18_04355</name>
</gene>
<name>A0A9E8ZDE6_9CYAN</name>
<dbReference type="AlphaFoldDB" id="A0A9E8ZDE6"/>
<accession>A0A9E8ZDE6</accession>
<protein>
    <submittedName>
        <fullName evidence="1">Uncharacterized protein</fullName>
    </submittedName>
</protein>
<organism evidence="1 2">
    <name type="scientific">Thermocoleostomius sinensis A174</name>
    <dbReference type="NCBI Taxonomy" id="2016057"/>
    <lineage>
        <taxon>Bacteria</taxon>
        <taxon>Bacillati</taxon>
        <taxon>Cyanobacteriota</taxon>
        <taxon>Cyanophyceae</taxon>
        <taxon>Oculatellales</taxon>
        <taxon>Oculatellaceae</taxon>
        <taxon>Thermocoleostomius</taxon>
    </lineage>
</organism>
<dbReference type="Proteomes" id="UP001163152">
    <property type="component" value="Chromosome"/>
</dbReference>
<evidence type="ECO:0000313" key="1">
    <source>
        <dbReference type="EMBL" id="WAL61239.1"/>
    </source>
</evidence>
<reference evidence="1" key="1">
    <citation type="submission" date="2022-12" db="EMBL/GenBank/DDBJ databases">
        <title>Polyphasic identification of a Novel Hot-Spring Cyanobacterium Ocullathermofonsia sinensis gen nov. sp. nov. and Genomic Insights on its Adaptations to the Thermal Habitat.</title>
        <authorList>
            <person name="Daroch M."/>
            <person name="Tang J."/>
            <person name="Jiang Y."/>
        </authorList>
    </citation>
    <scope>NUCLEOTIDE SEQUENCE</scope>
    <source>
        <strain evidence="1">PKUAC-SCTA174</strain>
    </source>
</reference>
<sequence length="86" mass="10284">MKFHRVDVDWDEAVVYRPGQRVELKSNPGTVDTIVQYDPMMVPPIWLEHDPRPRYPHELQVVSQSWHPSRTMWREVSAQPACFNRR</sequence>
<dbReference type="RefSeq" id="WP_268611196.1">
    <property type="nucleotide sequence ID" value="NZ_CP113797.1"/>
</dbReference>
<evidence type="ECO:0000313" key="2">
    <source>
        <dbReference type="Proteomes" id="UP001163152"/>
    </source>
</evidence>
<dbReference type="KEGG" id="tsin:OXH18_04355"/>